<evidence type="ECO:0000259" key="3">
    <source>
        <dbReference type="PROSITE" id="PS51471"/>
    </source>
</evidence>
<dbReference type="KEGG" id="trg:TRUGW13939_05188"/>
<organism evidence="4 5">
    <name type="scientific">Talaromyces rugulosus</name>
    <name type="common">Penicillium rugulosum</name>
    <dbReference type="NCBI Taxonomy" id="121627"/>
    <lineage>
        <taxon>Eukaryota</taxon>
        <taxon>Fungi</taxon>
        <taxon>Dikarya</taxon>
        <taxon>Ascomycota</taxon>
        <taxon>Pezizomycotina</taxon>
        <taxon>Eurotiomycetes</taxon>
        <taxon>Eurotiomycetidae</taxon>
        <taxon>Eurotiales</taxon>
        <taxon>Trichocomaceae</taxon>
        <taxon>Talaromyces</taxon>
        <taxon>Talaromyces sect. Islandici</taxon>
    </lineage>
</organism>
<name>A0A7H8QVR3_TALRU</name>
<dbReference type="InterPro" id="IPR032852">
    <property type="entry name" value="ALKBH2"/>
</dbReference>
<dbReference type="PROSITE" id="PS51471">
    <property type="entry name" value="FE2OG_OXY"/>
    <property type="match status" value="1"/>
</dbReference>
<reference evidence="5" key="1">
    <citation type="submission" date="2020-06" db="EMBL/GenBank/DDBJ databases">
        <title>A chromosome-scale genome assembly of Talaromyces rugulosus W13939.</title>
        <authorList>
            <person name="Wang B."/>
            <person name="Guo L."/>
            <person name="Ye K."/>
            <person name="Wang L."/>
        </authorList>
    </citation>
    <scope>NUCLEOTIDE SEQUENCE [LARGE SCALE GENOMIC DNA]</scope>
    <source>
        <strain evidence="5">W13939</strain>
    </source>
</reference>
<feature type="region of interest" description="Disordered" evidence="2">
    <location>
        <begin position="1"/>
        <end position="39"/>
    </location>
</feature>
<dbReference type="InterPro" id="IPR005123">
    <property type="entry name" value="Oxoglu/Fe-dep_dioxygenase_dom"/>
</dbReference>
<proteinExistence type="predicted"/>
<feature type="binding site" evidence="1">
    <location>
        <position position="295"/>
    </location>
    <ligand>
        <name>2-oxoglutarate</name>
        <dbReference type="ChEBI" id="CHEBI:16810"/>
    </ligand>
</feature>
<dbReference type="EMBL" id="CP055900">
    <property type="protein sequence ID" value="QKX58067.1"/>
    <property type="molecule type" value="Genomic_DNA"/>
</dbReference>
<dbReference type="GeneID" id="55992686"/>
<feature type="binding site" evidence="1">
    <location>
        <position position="229"/>
    </location>
    <ligand>
        <name>substrate</name>
    </ligand>
</feature>
<evidence type="ECO:0000313" key="4">
    <source>
        <dbReference type="EMBL" id="QKX58067.1"/>
    </source>
</evidence>
<dbReference type="PANTHER" id="PTHR31573">
    <property type="entry name" value="ALPHA-KETOGLUTARATE-DEPENDENT DIOXYGENASE ALKB HOMOLOG 2"/>
    <property type="match status" value="1"/>
</dbReference>
<evidence type="ECO:0000256" key="1">
    <source>
        <dbReference type="PIRSR" id="PIRSR632852-1"/>
    </source>
</evidence>
<dbReference type="Pfam" id="PF13532">
    <property type="entry name" value="2OG-FeII_Oxy_2"/>
    <property type="match status" value="1"/>
</dbReference>
<protein>
    <recommendedName>
        <fullName evidence="3">Fe2OG dioxygenase domain-containing protein</fullName>
    </recommendedName>
</protein>
<feature type="domain" description="Fe2OG dioxygenase" evidence="3">
    <location>
        <begin position="207"/>
        <end position="318"/>
    </location>
</feature>
<dbReference type="AlphaFoldDB" id="A0A7H8QVR3"/>
<keyword evidence="5" id="KW-1185">Reference proteome</keyword>
<feature type="binding site" evidence="1">
    <location>
        <position position="226"/>
    </location>
    <ligand>
        <name>2-oxoglutarate</name>
        <dbReference type="ChEBI" id="CHEBI:16810"/>
    </ligand>
</feature>
<evidence type="ECO:0000313" key="5">
    <source>
        <dbReference type="Proteomes" id="UP000509510"/>
    </source>
</evidence>
<dbReference type="GO" id="GO:0051747">
    <property type="term" value="F:cytosine C-5 DNA demethylase activity"/>
    <property type="evidence" value="ECO:0007669"/>
    <property type="project" value="TreeGrafter"/>
</dbReference>
<dbReference type="SUPFAM" id="SSF51197">
    <property type="entry name" value="Clavaminate synthase-like"/>
    <property type="match status" value="1"/>
</dbReference>
<feature type="binding site" evidence="1">
    <location>
        <position position="216"/>
    </location>
    <ligand>
        <name>2-oxoglutarate</name>
        <dbReference type="ChEBI" id="CHEBI:16810"/>
    </ligand>
</feature>
<sequence length="351" mass="39154">MPKRTLDAFFKPAAQPPIPKKLKSSPDPSSPPPSKTKYATETIKDASEEELPPESHPAYPFSIAKLPSHVSVGLSFATPAKQPRVINGQPHLNLLYYEPYIPQPTAKEYFHFLRRELPFYRVRYTIKRGPTETVVNTPRYTTVFGVDITSYFSGIKGEGVDKNNALLDSKTNQPIKPDKYKCTPRPIPGCLDLLRRRVEEALADGTTYNFVLVNYYSSGDDSISYHSDDERFLGANPNIASLTLGAKRDFLMKHKPPPSAAKDTSLSGGDKPLKIPLATGDMIVMRGETQANWLHSIPKRKGGETGQGRINITLRKAIVPGGTENYYRYNVGDGGFYRWDDKGKEMVCQNV</sequence>
<dbReference type="Gene3D" id="2.60.120.590">
    <property type="entry name" value="Alpha-ketoglutarate-dependent dioxygenase AlkB-like"/>
    <property type="match status" value="1"/>
</dbReference>
<dbReference type="InterPro" id="IPR037151">
    <property type="entry name" value="AlkB-like_sf"/>
</dbReference>
<dbReference type="Proteomes" id="UP000509510">
    <property type="component" value="Chromosome III"/>
</dbReference>
<dbReference type="OrthoDB" id="545910at2759"/>
<dbReference type="GO" id="GO:0008198">
    <property type="term" value="F:ferrous iron binding"/>
    <property type="evidence" value="ECO:0007669"/>
    <property type="project" value="TreeGrafter"/>
</dbReference>
<feature type="binding site" evidence="1">
    <location>
        <position position="309"/>
    </location>
    <ligand>
        <name>2-oxoglutarate</name>
        <dbReference type="ChEBI" id="CHEBI:16810"/>
    </ligand>
</feature>
<dbReference type="RefSeq" id="XP_035344245.1">
    <property type="nucleotide sequence ID" value="XM_035488352.1"/>
</dbReference>
<dbReference type="GO" id="GO:0006307">
    <property type="term" value="P:DNA alkylation repair"/>
    <property type="evidence" value="ECO:0007669"/>
    <property type="project" value="TreeGrafter"/>
</dbReference>
<feature type="binding site" evidence="1">
    <location>
        <position position="214"/>
    </location>
    <ligand>
        <name>2-oxoglutarate</name>
        <dbReference type="ChEBI" id="CHEBI:16810"/>
    </ligand>
</feature>
<dbReference type="GO" id="GO:0035516">
    <property type="term" value="F:broad specificity oxidative DNA demethylase activity"/>
    <property type="evidence" value="ECO:0007669"/>
    <property type="project" value="TreeGrafter"/>
</dbReference>
<accession>A0A7H8QVR3</accession>
<dbReference type="InterPro" id="IPR027450">
    <property type="entry name" value="AlkB-like"/>
</dbReference>
<evidence type="ECO:0000256" key="2">
    <source>
        <dbReference type="SAM" id="MobiDB-lite"/>
    </source>
</evidence>
<dbReference type="PANTHER" id="PTHR31573:SF1">
    <property type="entry name" value="DNA OXIDATIVE DEMETHYLASE ALKBH2"/>
    <property type="match status" value="1"/>
</dbReference>
<feature type="binding site" evidence="1">
    <location>
        <position position="315"/>
    </location>
    <ligand>
        <name>2-oxoglutarate</name>
        <dbReference type="ChEBI" id="CHEBI:16810"/>
    </ligand>
</feature>
<gene>
    <name evidence="4" type="ORF">TRUGW13939_05188</name>
</gene>
<feature type="binding site" evidence="1">
    <location>
        <position position="313"/>
    </location>
    <ligand>
        <name>2-oxoglutarate</name>
        <dbReference type="ChEBI" id="CHEBI:16810"/>
    </ligand>
</feature>